<comment type="similarity">
    <text evidence="1">Belongs to the GDA1/CD39 NTPase family.</text>
</comment>
<evidence type="ECO:0000256" key="3">
    <source>
        <dbReference type="SAM" id="MobiDB-lite"/>
    </source>
</evidence>
<evidence type="ECO:0000256" key="1">
    <source>
        <dbReference type="ARBA" id="ARBA00009283"/>
    </source>
</evidence>
<gene>
    <name evidence="4" type="ORF">CYCCA115_LOCUS20410</name>
</gene>
<dbReference type="AlphaFoldDB" id="A0AAD2PWZ7"/>
<feature type="region of interest" description="Disordered" evidence="3">
    <location>
        <begin position="24"/>
        <end position="44"/>
    </location>
</feature>
<proteinExistence type="inferred from homology"/>
<name>A0AAD2PWZ7_9STRA</name>
<dbReference type="PANTHER" id="PTHR11782">
    <property type="entry name" value="ADENOSINE/GUANOSINE DIPHOSPHATASE"/>
    <property type="match status" value="1"/>
</dbReference>
<keyword evidence="5" id="KW-1185">Reference proteome</keyword>
<dbReference type="GO" id="GO:0016787">
    <property type="term" value="F:hydrolase activity"/>
    <property type="evidence" value="ECO:0007669"/>
    <property type="project" value="UniProtKB-KW"/>
</dbReference>
<dbReference type="EMBL" id="CAKOGP040002169">
    <property type="protein sequence ID" value="CAJ1963976.1"/>
    <property type="molecule type" value="Genomic_DNA"/>
</dbReference>
<dbReference type="PANTHER" id="PTHR11782:SF127">
    <property type="entry name" value="NTPASE, ISOFORM F"/>
    <property type="match status" value="1"/>
</dbReference>
<dbReference type="Gene3D" id="3.30.420.150">
    <property type="entry name" value="Exopolyphosphatase. Domain 2"/>
    <property type="match status" value="1"/>
</dbReference>
<comment type="caution">
    <text evidence="4">The sequence shown here is derived from an EMBL/GenBank/DDBJ whole genome shotgun (WGS) entry which is preliminary data.</text>
</comment>
<evidence type="ECO:0000313" key="5">
    <source>
        <dbReference type="Proteomes" id="UP001295423"/>
    </source>
</evidence>
<dbReference type="Proteomes" id="UP001295423">
    <property type="component" value="Unassembled WGS sequence"/>
</dbReference>
<keyword evidence="2" id="KW-0378">Hydrolase</keyword>
<accession>A0AAD2PWZ7</accession>
<dbReference type="Pfam" id="PF01150">
    <property type="entry name" value="GDA1_CD39"/>
    <property type="match status" value="1"/>
</dbReference>
<evidence type="ECO:0000256" key="2">
    <source>
        <dbReference type="ARBA" id="ARBA00022801"/>
    </source>
</evidence>
<organism evidence="4 5">
    <name type="scientific">Cylindrotheca closterium</name>
    <dbReference type="NCBI Taxonomy" id="2856"/>
    <lineage>
        <taxon>Eukaryota</taxon>
        <taxon>Sar</taxon>
        <taxon>Stramenopiles</taxon>
        <taxon>Ochrophyta</taxon>
        <taxon>Bacillariophyta</taxon>
        <taxon>Bacillariophyceae</taxon>
        <taxon>Bacillariophycidae</taxon>
        <taxon>Bacillariales</taxon>
        <taxon>Bacillariaceae</taxon>
        <taxon>Cylindrotheca</taxon>
    </lineage>
</organism>
<sequence length="244" mass="27935">MFTLPSYGYGIDSAKDAVSQMIPRMRSGKPPSLHSSDEDETDSRREYYQDKGTGEAWYYNPCYPSGYRVRSSYQANKAPMTMSYYTNWGGTGSFKECQYAITHRDKTAKKIGYPYFWKELDGPDLNKIHGNRLWAFGIFYDIMSGVGEIATGEAAREFFIADFERVAKEICEKPWKEIDANYPEDTQPREYNSDLCFSALYAHSYLTFGLGFDPQQQITIGNKLENIDIHWTLGAVIQHVSEAN</sequence>
<reference evidence="4" key="1">
    <citation type="submission" date="2023-08" db="EMBL/GenBank/DDBJ databases">
        <authorList>
            <person name="Audoor S."/>
            <person name="Bilcke G."/>
        </authorList>
    </citation>
    <scope>NUCLEOTIDE SEQUENCE</scope>
</reference>
<protein>
    <submittedName>
        <fullName evidence="4">Uncharacterized protein</fullName>
    </submittedName>
</protein>
<evidence type="ECO:0000313" key="4">
    <source>
        <dbReference type="EMBL" id="CAJ1963976.1"/>
    </source>
</evidence>
<dbReference type="InterPro" id="IPR000407">
    <property type="entry name" value="GDA1_CD39_NTPase"/>
</dbReference>